<name>A0A1W2C3Z7_9FLAO</name>
<protein>
    <submittedName>
        <fullName evidence="2">Poly(Beta-D-mannuronate) lyase</fullName>
    </submittedName>
</protein>
<dbReference type="STRING" id="504486.SAMN05660703_2774"/>
<feature type="chain" id="PRO_5011986438" evidence="1">
    <location>
        <begin position="20"/>
        <end position="767"/>
    </location>
</feature>
<organism evidence="2 3">
    <name type="scientific">Cellulophaga tyrosinoxydans</name>
    <dbReference type="NCBI Taxonomy" id="504486"/>
    <lineage>
        <taxon>Bacteria</taxon>
        <taxon>Pseudomonadati</taxon>
        <taxon>Bacteroidota</taxon>
        <taxon>Flavobacteriia</taxon>
        <taxon>Flavobacteriales</taxon>
        <taxon>Flavobacteriaceae</taxon>
        <taxon>Cellulophaga</taxon>
    </lineage>
</organism>
<dbReference type="CDD" id="cd14251">
    <property type="entry name" value="PL-6"/>
    <property type="match status" value="1"/>
</dbReference>
<dbReference type="InterPro" id="IPR012334">
    <property type="entry name" value="Pectin_lyas_fold"/>
</dbReference>
<dbReference type="RefSeq" id="WP_084062334.1">
    <property type="nucleotide sequence ID" value="NZ_FWXO01000005.1"/>
</dbReference>
<dbReference type="SUPFAM" id="SSF51126">
    <property type="entry name" value="Pectin lyase-like"/>
    <property type="match status" value="2"/>
</dbReference>
<evidence type="ECO:0000313" key="3">
    <source>
        <dbReference type="Proteomes" id="UP000192360"/>
    </source>
</evidence>
<dbReference type="OrthoDB" id="6475864at2"/>
<proteinExistence type="predicted"/>
<feature type="signal peptide" evidence="1">
    <location>
        <begin position="1"/>
        <end position="19"/>
    </location>
</feature>
<keyword evidence="2" id="KW-0456">Lyase</keyword>
<evidence type="ECO:0000256" key="1">
    <source>
        <dbReference type="SAM" id="SignalP"/>
    </source>
</evidence>
<dbReference type="InterPro" id="IPR006626">
    <property type="entry name" value="PbH1"/>
</dbReference>
<dbReference type="AlphaFoldDB" id="A0A1W2C3Z7"/>
<keyword evidence="3" id="KW-1185">Reference proteome</keyword>
<dbReference type="Pfam" id="PF14592">
    <property type="entry name" value="Chondroitinas_B"/>
    <property type="match status" value="1"/>
</dbReference>
<dbReference type="SMART" id="SM00710">
    <property type="entry name" value="PbH1"/>
    <property type="match status" value="6"/>
</dbReference>
<keyword evidence="1" id="KW-0732">Signal</keyword>
<dbReference type="InterPro" id="IPR011050">
    <property type="entry name" value="Pectin_lyase_fold/virulence"/>
</dbReference>
<dbReference type="Proteomes" id="UP000192360">
    <property type="component" value="Unassembled WGS sequence"/>
</dbReference>
<dbReference type="InterPro" id="IPR039513">
    <property type="entry name" value="PL-6"/>
</dbReference>
<evidence type="ECO:0000313" key="2">
    <source>
        <dbReference type="EMBL" id="SMC79438.1"/>
    </source>
</evidence>
<dbReference type="EMBL" id="FWXO01000005">
    <property type="protein sequence ID" value="SMC79438.1"/>
    <property type="molecule type" value="Genomic_DNA"/>
</dbReference>
<gene>
    <name evidence="2" type="ORF">SAMN05660703_2774</name>
</gene>
<dbReference type="GO" id="GO:0016829">
    <property type="term" value="F:lyase activity"/>
    <property type="evidence" value="ECO:0007669"/>
    <property type="project" value="UniProtKB-KW"/>
</dbReference>
<reference evidence="2 3" key="1">
    <citation type="submission" date="2017-04" db="EMBL/GenBank/DDBJ databases">
        <authorList>
            <person name="Afonso C.L."/>
            <person name="Miller P.J."/>
            <person name="Scott M.A."/>
            <person name="Spackman E."/>
            <person name="Goraichik I."/>
            <person name="Dimitrov K.M."/>
            <person name="Suarez D.L."/>
            <person name="Swayne D.E."/>
        </authorList>
    </citation>
    <scope>NUCLEOTIDE SEQUENCE [LARGE SCALE GENOMIC DNA]</scope>
    <source>
        <strain evidence="2 3">DSM 21164</strain>
    </source>
</reference>
<sequence>MKKSLILFVLSLISVFCQTKSVAQTIKVVNASELQTAIAKANPGDEIIMKNGIWKDLQIKFYGTGTKDQPITLRAETAGRVTIEGESNLQIGGTYLVVQDLHFKNGYTPSKSVIQFKINNDSIANFSRVTHCVIDEFTQPNREDTDHWVELWGRNNQLDHCSIIGKSNFGPTVRVFLNGNENIYNYHQIVYNHFGPRPRKGGPHGETLQIGDSNTSMAPSYTNVSNNFFDRCNGEVEIISNKSNFNEFRNNIFFESEGSLVLRHGNYCVIDGNVFIGNEQSDFIGGIRVINTGHWITNNYFYKIKGNEFRSALAVMNGIPKSPLNRYNQVTDVVVAYNTYIDCISPFQFGVGANVDKKDVLPASEIRSASPERMLVANNLLYNHIPDTNPIINYDDVSGITFKNNIFNSENKSSVTNNGLITQALELNKLSEALYAPSQNLEDVYNGFDFDKISTDLFGSERSKQNSIGAITVPVDGNPLLIKKERYGAKWLIKESSNYKSKTIAVSSKKSLINSLKNANSGDVLSLKAGIYKIDGSLAITKNITLTSSDKNKKAELRFTSNQPGFVMHPKGDLHLENVILKGDKKQVAITTLDKNMSKAFNLFIEDTEIANFQSVLHVYKAAFADSITIANSNIKNCSKGILLNTEIDAKGDYNAEFVTITNTSFDAILSDVLNYFRGGYDESTIGGNLVLENNSFTNCGEADESGILIQNHGIVNVVLSNNTFKNNPVKDIAILWGEKGQKPFNNSISNSGEIRIEQNLKQKLMY</sequence>
<accession>A0A1W2C3Z7</accession>
<dbReference type="Gene3D" id="2.160.20.10">
    <property type="entry name" value="Single-stranded right-handed beta-helix, Pectin lyase-like"/>
    <property type="match status" value="2"/>
</dbReference>